<dbReference type="GO" id="GO:0005829">
    <property type="term" value="C:cytosol"/>
    <property type="evidence" value="ECO:0007669"/>
    <property type="project" value="TreeGrafter"/>
</dbReference>
<evidence type="ECO:0000259" key="2">
    <source>
        <dbReference type="Pfam" id="PF01243"/>
    </source>
</evidence>
<dbReference type="Gene3D" id="2.30.110.10">
    <property type="entry name" value="Electron Transport, Fmn-binding Protein, Chain A"/>
    <property type="match status" value="1"/>
</dbReference>
<dbReference type="GO" id="GO:0070967">
    <property type="term" value="F:coenzyme F420 binding"/>
    <property type="evidence" value="ECO:0007669"/>
    <property type="project" value="TreeGrafter"/>
</dbReference>
<name>A0AAU6SBW3_9MICO</name>
<reference evidence="3" key="1">
    <citation type="submission" date="2024-04" db="EMBL/GenBank/DDBJ databases">
        <authorList>
            <person name="Roder T."/>
            <person name="Oberhansli S."/>
            <person name="Kreuzer M."/>
        </authorList>
    </citation>
    <scope>NUCLEOTIDE SEQUENCE</scope>
    <source>
        <strain evidence="3">LWS13-1.2</strain>
    </source>
</reference>
<organism evidence="3">
    <name type="scientific">Microbacterium sp. LWS13-1.2</name>
    <dbReference type="NCBI Taxonomy" id="3135264"/>
    <lineage>
        <taxon>Bacteria</taxon>
        <taxon>Bacillati</taxon>
        <taxon>Actinomycetota</taxon>
        <taxon>Actinomycetes</taxon>
        <taxon>Micrococcales</taxon>
        <taxon>Microbacteriaceae</taxon>
        <taxon>Microbacterium</taxon>
    </lineage>
</organism>
<evidence type="ECO:0000256" key="1">
    <source>
        <dbReference type="ARBA" id="ARBA00023002"/>
    </source>
</evidence>
<dbReference type="GO" id="GO:0016627">
    <property type="term" value="F:oxidoreductase activity, acting on the CH-CH group of donors"/>
    <property type="evidence" value="ECO:0007669"/>
    <property type="project" value="TreeGrafter"/>
</dbReference>
<dbReference type="InterPro" id="IPR012349">
    <property type="entry name" value="Split_barrel_FMN-bd"/>
</dbReference>
<evidence type="ECO:0000313" key="3">
    <source>
        <dbReference type="EMBL" id="WZO34356.1"/>
    </source>
</evidence>
<gene>
    <name evidence="3" type="ORF">MRBLWS13_002015</name>
</gene>
<feature type="domain" description="Pyridoxamine 5'-phosphate oxidase N-terminal" evidence="2">
    <location>
        <begin position="19"/>
        <end position="141"/>
    </location>
</feature>
<dbReference type="InterPro" id="IPR011576">
    <property type="entry name" value="Pyridox_Oxase_N"/>
</dbReference>
<dbReference type="EMBL" id="CP151632">
    <property type="protein sequence ID" value="WZO34356.1"/>
    <property type="molecule type" value="Genomic_DNA"/>
</dbReference>
<keyword evidence="1" id="KW-0560">Oxidoreductase</keyword>
<sequence length="145" mass="16304">MTALALDASNEREAKALGRLRSEEIAWLGTIGRDGFPHAVPVWFLWQDDVAYVFCQPGSAKVKNLRENPRAMLHLEAGDDGEQLHVLQGTVELSPEPTVDWLDRLGGAYLAKYAGGIERLGWTNDRMWADYSTVVIFRPHKLIAW</sequence>
<dbReference type="Pfam" id="PF01243">
    <property type="entry name" value="PNPOx_N"/>
    <property type="match status" value="1"/>
</dbReference>
<dbReference type="AlphaFoldDB" id="A0AAU6SBW3"/>
<protein>
    <submittedName>
        <fullName evidence="3">Pyridoxamine 5'-phosphate oxidase family protein</fullName>
    </submittedName>
</protein>
<dbReference type="InterPro" id="IPR052019">
    <property type="entry name" value="F420H2_bilvrd_red/Heme_oxyg"/>
</dbReference>
<accession>A0AAU6SBW3</accession>
<dbReference type="PANTHER" id="PTHR35176">
    <property type="entry name" value="HEME OXYGENASE HI_0854-RELATED"/>
    <property type="match status" value="1"/>
</dbReference>
<dbReference type="PANTHER" id="PTHR35176:SF4">
    <property type="entry name" value="PYRIDOXAMINE 5'-PHOSPHATE OXIDASE-RELATED FMN-BINDING"/>
    <property type="match status" value="1"/>
</dbReference>
<dbReference type="SUPFAM" id="SSF50475">
    <property type="entry name" value="FMN-binding split barrel"/>
    <property type="match status" value="1"/>
</dbReference>
<dbReference type="RefSeq" id="WP_349428913.1">
    <property type="nucleotide sequence ID" value="NZ_CP151632.1"/>
</dbReference>
<proteinExistence type="predicted"/>